<keyword evidence="3" id="KW-0677">Repeat</keyword>
<dbReference type="Pfam" id="PF01607">
    <property type="entry name" value="CBM_14"/>
    <property type="match status" value="2"/>
</dbReference>
<dbReference type="InterPro" id="IPR051940">
    <property type="entry name" value="Chitin_bind-dev_reg"/>
</dbReference>
<keyword evidence="4" id="KW-1015">Disulfide bond</keyword>
<dbReference type="VEuPathDB" id="VectorBase:AAEL002490"/>
<dbReference type="InterPro" id="IPR002557">
    <property type="entry name" value="Chitin-bd_dom"/>
</dbReference>
<feature type="domain" description="Chitin-binding type-2" evidence="7">
    <location>
        <begin position="15"/>
        <end position="77"/>
    </location>
</feature>
<dbReference type="Gene3D" id="2.170.140.10">
    <property type="entry name" value="Chitin binding domain"/>
    <property type="match status" value="2"/>
</dbReference>
<dbReference type="SMART" id="SM00494">
    <property type="entry name" value="ChtBD2"/>
    <property type="match status" value="3"/>
</dbReference>
<keyword evidence="5" id="KW-0325">Glycoprotein</keyword>
<feature type="domain" description="Chitin-binding type-2" evidence="7">
    <location>
        <begin position="166"/>
        <end position="225"/>
    </location>
</feature>
<evidence type="ECO:0000256" key="6">
    <source>
        <dbReference type="SAM" id="MobiDB-lite"/>
    </source>
</evidence>
<dbReference type="EMBL" id="GDUN01000666">
    <property type="protein sequence ID" value="JAN95253.1"/>
    <property type="molecule type" value="mRNA"/>
</dbReference>
<dbReference type="PROSITE" id="PS50940">
    <property type="entry name" value="CHIT_BIND_II"/>
    <property type="match status" value="2"/>
</dbReference>
<feature type="region of interest" description="Disordered" evidence="6">
    <location>
        <begin position="240"/>
        <end position="262"/>
    </location>
</feature>
<evidence type="ECO:0000259" key="7">
    <source>
        <dbReference type="PROSITE" id="PS50940"/>
    </source>
</evidence>
<evidence type="ECO:0000256" key="4">
    <source>
        <dbReference type="ARBA" id="ARBA00023157"/>
    </source>
</evidence>
<reference evidence="8" key="1">
    <citation type="journal article" date="2016" name="PLoS ONE">
        <title>A Deep Insight into the Sialome of Male and Female Aedes aegypti Mosquitoes.</title>
        <authorList>
            <person name="Ribeiro J.M."/>
            <person name="Martin-Martin I."/>
            <person name="Arca B."/>
            <person name="Calvo E."/>
        </authorList>
    </citation>
    <scope>NUCLEOTIDE SEQUENCE</scope>
    <source>
        <strain evidence="8">Liverpool</strain>
        <tissue evidence="8">Salivary glands</tissue>
    </source>
</reference>
<proteinExistence type="evidence at transcript level"/>
<sequence>MYFLFSAKLLPVWAILVCSSLAKFKHMVPPYYPHPTDCSKYVLRDWNVEVIFDCQTGLHWNDGKKTCDYPWRAGCSAQLQAMVMPTEYYIKCPDEVNIAIPVYLPHVEKSKFYMCSSSELMEFSCDPDCVFNIQMIRCECFQRVRTSPTLPTITTQVNTRTTPLMPGNCPSVIEPKNPVFYPHSNCDMFYVCTLKGLVETRCHDGFHWSATRNRCERPWDAGCINMGSISAETSTISVRTTSNSNDDVIAEDTNEEPTSSDD</sequence>
<dbReference type="AlphaFoldDB" id="A0A0N8ES23"/>
<dbReference type="InterPro" id="IPR036508">
    <property type="entry name" value="Chitin-bd_dom_sf"/>
</dbReference>
<accession>A0A0N8ES23</accession>
<keyword evidence="1" id="KW-0147">Chitin-binding</keyword>
<evidence type="ECO:0000256" key="3">
    <source>
        <dbReference type="ARBA" id="ARBA00022737"/>
    </source>
</evidence>
<dbReference type="PANTHER" id="PTHR23301:SF0">
    <property type="entry name" value="CHITIN-BINDING TYPE-2 DOMAIN-CONTAINING PROTEIN-RELATED"/>
    <property type="match status" value="1"/>
</dbReference>
<evidence type="ECO:0000256" key="2">
    <source>
        <dbReference type="ARBA" id="ARBA00022729"/>
    </source>
</evidence>
<protein>
    <submittedName>
        <fullName evidence="8">Putative peritrophin-1</fullName>
    </submittedName>
</protein>
<evidence type="ECO:0000313" key="8">
    <source>
        <dbReference type="EMBL" id="JAN95253.1"/>
    </source>
</evidence>
<evidence type="ECO:0000256" key="1">
    <source>
        <dbReference type="ARBA" id="ARBA00022669"/>
    </source>
</evidence>
<dbReference type="SUPFAM" id="SSF57625">
    <property type="entry name" value="Invertebrate chitin-binding proteins"/>
    <property type="match status" value="3"/>
</dbReference>
<dbReference type="PANTHER" id="PTHR23301">
    <property type="entry name" value="CHITIN BINDING PERITROPHIN-A"/>
    <property type="match status" value="1"/>
</dbReference>
<dbReference type="InParanoid" id="A0A0N8ES23"/>
<organism evidence="8">
    <name type="scientific">Aedes aegypti</name>
    <name type="common">Yellowfever mosquito</name>
    <name type="synonym">Culex aegypti</name>
    <dbReference type="NCBI Taxonomy" id="7159"/>
    <lineage>
        <taxon>Eukaryota</taxon>
        <taxon>Metazoa</taxon>
        <taxon>Ecdysozoa</taxon>
        <taxon>Arthropoda</taxon>
        <taxon>Hexapoda</taxon>
        <taxon>Insecta</taxon>
        <taxon>Pterygota</taxon>
        <taxon>Neoptera</taxon>
        <taxon>Endopterygota</taxon>
        <taxon>Diptera</taxon>
        <taxon>Nematocera</taxon>
        <taxon>Culicoidea</taxon>
        <taxon>Culicidae</taxon>
        <taxon>Culicinae</taxon>
        <taxon>Aedini</taxon>
        <taxon>Aedes</taxon>
        <taxon>Stegomyia</taxon>
    </lineage>
</organism>
<dbReference type="GO" id="GO:0008061">
    <property type="term" value="F:chitin binding"/>
    <property type="evidence" value="ECO:0007669"/>
    <property type="project" value="UniProtKB-KW"/>
</dbReference>
<dbReference type="GO" id="GO:0005576">
    <property type="term" value="C:extracellular region"/>
    <property type="evidence" value="ECO:0007669"/>
    <property type="project" value="InterPro"/>
</dbReference>
<keyword evidence="2" id="KW-0732">Signal</keyword>
<feature type="compositionally biased region" description="Acidic residues" evidence="6">
    <location>
        <begin position="248"/>
        <end position="262"/>
    </location>
</feature>
<evidence type="ECO:0000256" key="5">
    <source>
        <dbReference type="ARBA" id="ARBA00023180"/>
    </source>
</evidence>
<name>A0A0N8ES23_AEDAE</name>